<proteinExistence type="predicted"/>
<dbReference type="Gene3D" id="1.10.860.10">
    <property type="entry name" value="DNAb Helicase, Chain A"/>
    <property type="match status" value="1"/>
</dbReference>
<dbReference type="Proteomes" id="UP001146439">
    <property type="component" value="Unassembled WGS sequence"/>
</dbReference>
<dbReference type="GeneID" id="81704914"/>
<dbReference type="GO" id="GO:0006260">
    <property type="term" value="P:DNA replication"/>
    <property type="evidence" value="ECO:0007669"/>
    <property type="project" value="UniProtKB-KW"/>
</dbReference>
<sequence>MAQDTAETISATITVTNSEACLISAMLTSGDKDTIATITDKLDPADFANTLLARIFATLQELVNDSRPTDASTVLNTLQAKGNRDGLADDQHHIMTELVTLKIVDLHLADYARQVASTSYRRQYLHMTEQLRHAAEHAPEAELLDIMINHGIGQRKAWQRYQDITTL</sequence>
<comment type="caution">
    <text evidence="4">The sequence shown here is derived from an EMBL/GenBank/DDBJ whole genome shotgun (WGS) entry which is preliminary data.</text>
</comment>
<dbReference type="Pfam" id="PF00772">
    <property type="entry name" value="DnaB"/>
    <property type="match status" value="1"/>
</dbReference>
<reference evidence="4" key="1">
    <citation type="submission" date="2022-02" db="EMBL/GenBank/DDBJ databases">
        <title>Corynebacterium sp. from urogenital microbiome.</title>
        <authorList>
            <person name="Cappelli E.A."/>
            <person name="Ribeiro T.G."/>
            <person name="Peixe L."/>
        </authorList>
    </citation>
    <scope>NUCLEOTIDE SEQUENCE</scope>
    <source>
        <strain evidence="4">C21Ua_68</strain>
    </source>
</reference>
<keyword evidence="1" id="KW-0235">DNA replication</keyword>
<keyword evidence="2" id="KW-0238">DNA-binding</keyword>
<dbReference type="RefSeq" id="WP_011116986.1">
    <property type="nucleotide sequence ID" value="NZ_JAKMUZ010000039.1"/>
</dbReference>
<feature type="domain" description="DNA helicase DnaB-like N-terminal" evidence="3">
    <location>
        <begin position="17"/>
        <end position="116"/>
    </location>
</feature>
<dbReference type="InterPro" id="IPR007693">
    <property type="entry name" value="DNA_helicase_DnaB-like_N"/>
</dbReference>
<evidence type="ECO:0000259" key="3">
    <source>
        <dbReference type="Pfam" id="PF00772"/>
    </source>
</evidence>
<dbReference type="EMBL" id="JAKMUZ010000039">
    <property type="protein sequence ID" value="MCZ9297166.1"/>
    <property type="molecule type" value="Genomic_DNA"/>
</dbReference>
<dbReference type="InterPro" id="IPR036185">
    <property type="entry name" value="DNA_heli_DnaB-like_N_sf"/>
</dbReference>
<evidence type="ECO:0000313" key="4">
    <source>
        <dbReference type="EMBL" id="MCZ9297166.1"/>
    </source>
</evidence>
<dbReference type="GO" id="GO:0003678">
    <property type="term" value="F:DNA helicase activity"/>
    <property type="evidence" value="ECO:0007669"/>
    <property type="project" value="InterPro"/>
</dbReference>
<evidence type="ECO:0000256" key="1">
    <source>
        <dbReference type="ARBA" id="ARBA00022705"/>
    </source>
</evidence>
<evidence type="ECO:0000256" key="2">
    <source>
        <dbReference type="ARBA" id="ARBA00023125"/>
    </source>
</evidence>
<protein>
    <recommendedName>
        <fullName evidence="3">DNA helicase DnaB-like N-terminal domain-containing protein</fullName>
    </recommendedName>
</protein>
<gene>
    <name evidence="4" type="ORF">L8V22_11540</name>
</gene>
<accession>A0A9X3M0Q2</accession>
<name>A0A9X3M0Q2_9CORY</name>
<dbReference type="SUPFAM" id="SSF48024">
    <property type="entry name" value="N-terminal domain of DnaB helicase"/>
    <property type="match status" value="1"/>
</dbReference>
<dbReference type="AlphaFoldDB" id="A0A9X3M0Q2"/>
<evidence type="ECO:0000313" key="5">
    <source>
        <dbReference type="Proteomes" id="UP001146439"/>
    </source>
</evidence>
<dbReference type="GO" id="GO:0003677">
    <property type="term" value="F:DNA binding"/>
    <property type="evidence" value="ECO:0007669"/>
    <property type="project" value="UniProtKB-KW"/>
</dbReference>
<dbReference type="GO" id="GO:0005524">
    <property type="term" value="F:ATP binding"/>
    <property type="evidence" value="ECO:0007669"/>
    <property type="project" value="InterPro"/>
</dbReference>
<dbReference type="InterPro" id="IPR016136">
    <property type="entry name" value="DNA_helicase_N/primase_C"/>
</dbReference>
<organism evidence="4 5">
    <name type="scientific">Corynebacterium yonathiae</name>
    <dbReference type="NCBI Taxonomy" id="2913504"/>
    <lineage>
        <taxon>Bacteria</taxon>
        <taxon>Bacillati</taxon>
        <taxon>Actinomycetota</taxon>
        <taxon>Actinomycetes</taxon>
        <taxon>Mycobacteriales</taxon>
        <taxon>Corynebacteriaceae</taxon>
        <taxon>Corynebacterium</taxon>
    </lineage>
</organism>